<dbReference type="EMBL" id="CM001218">
    <property type="protein sequence ID" value="KEH36969.1"/>
    <property type="molecule type" value="Genomic_DNA"/>
</dbReference>
<dbReference type="Proteomes" id="UP000002051">
    <property type="component" value="Chromosome 2"/>
</dbReference>
<dbReference type="AlphaFoldDB" id="A0A072V4P9"/>
<protein>
    <submittedName>
        <fullName evidence="1 2">Uncharacterized protein</fullName>
    </submittedName>
</protein>
<reference evidence="2" key="3">
    <citation type="submission" date="2015-04" db="UniProtKB">
        <authorList>
            <consortium name="EnsemblPlants"/>
        </authorList>
    </citation>
    <scope>IDENTIFICATION</scope>
    <source>
        <strain evidence="2">cv. Jemalong A17</strain>
    </source>
</reference>
<sequence length="75" mass="8399">MQCSVNKGGIHLENPPLKVNYEGGRLSRPILLNMELGDPKTPNSLVDVIAALILCVHQHWLSDDRLYSIFNEKVS</sequence>
<name>A0A072V4P9_MEDTR</name>
<evidence type="ECO:0000313" key="1">
    <source>
        <dbReference type="EMBL" id="KEH36969.1"/>
    </source>
</evidence>
<dbReference type="EnsemblPlants" id="KEH36969">
    <property type="protein sequence ID" value="KEH36969"/>
    <property type="gene ID" value="MTR_2g026547"/>
</dbReference>
<accession>A0A072V4P9</accession>
<evidence type="ECO:0000313" key="2">
    <source>
        <dbReference type="EnsemblPlants" id="KEH36969"/>
    </source>
</evidence>
<gene>
    <name evidence="1" type="ordered locus">MTR_2g026547</name>
</gene>
<dbReference type="HOGENOM" id="CLU_2674768_0_0_1"/>
<reference evidence="1 3" key="1">
    <citation type="journal article" date="2011" name="Nature">
        <title>The Medicago genome provides insight into the evolution of rhizobial symbioses.</title>
        <authorList>
            <person name="Young N.D."/>
            <person name="Debelle F."/>
            <person name="Oldroyd G.E."/>
            <person name="Geurts R."/>
            <person name="Cannon S.B."/>
            <person name="Udvardi M.K."/>
            <person name="Benedito V.A."/>
            <person name="Mayer K.F."/>
            <person name="Gouzy J."/>
            <person name="Schoof H."/>
            <person name="Van de Peer Y."/>
            <person name="Proost S."/>
            <person name="Cook D.R."/>
            <person name="Meyers B.C."/>
            <person name="Spannagl M."/>
            <person name="Cheung F."/>
            <person name="De Mita S."/>
            <person name="Krishnakumar V."/>
            <person name="Gundlach H."/>
            <person name="Zhou S."/>
            <person name="Mudge J."/>
            <person name="Bharti A.K."/>
            <person name="Murray J.D."/>
            <person name="Naoumkina M.A."/>
            <person name="Rosen B."/>
            <person name="Silverstein K.A."/>
            <person name="Tang H."/>
            <person name="Rombauts S."/>
            <person name="Zhao P.X."/>
            <person name="Zhou P."/>
            <person name="Barbe V."/>
            <person name="Bardou P."/>
            <person name="Bechner M."/>
            <person name="Bellec A."/>
            <person name="Berger A."/>
            <person name="Berges H."/>
            <person name="Bidwell S."/>
            <person name="Bisseling T."/>
            <person name="Choisne N."/>
            <person name="Couloux A."/>
            <person name="Denny R."/>
            <person name="Deshpande S."/>
            <person name="Dai X."/>
            <person name="Doyle J.J."/>
            <person name="Dudez A.M."/>
            <person name="Farmer A.D."/>
            <person name="Fouteau S."/>
            <person name="Franken C."/>
            <person name="Gibelin C."/>
            <person name="Gish J."/>
            <person name="Goldstein S."/>
            <person name="Gonzalez A.J."/>
            <person name="Green P.J."/>
            <person name="Hallab A."/>
            <person name="Hartog M."/>
            <person name="Hua A."/>
            <person name="Humphray S.J."/>
            <person name="Jeong D.H."/>
            <person name="Jing Y."/>
            <person name="Jocker A."/>
            <person name="Kenton S.M."/>
            <person name="Kim D.J."/>
            <person name="Klee K."/>
            <person name="Lai H."/>
            <person name="Lang C."/>
            <person name="Lin S."/>
            <person name="Macmil S.L."/>
            <person name="Magdelenat G."/>
            <person name="Matthews L."/>
            <person name="McCorrison J."/>
            <person name="Monaghan E.L."/>
            <person name="Mun J.H."/>
            <person name="Najar F.Z."/>
            <person name="Nicholson C."/>
            <person name="Noirot C."/>
            <person name="O'Bleness M."/>
            <person name="Paule C.R."/>
            <person name="Poulain J."/>
            <person name="Prion F."/>
            <person name="Qin B."/>
            <person name="Qu C."/>
            <person name="Retzel E.F."/>
            <person name="Riddle C."/>
            <person name="Sallet E."/>
            <person name="Samain S."/>
            <person name="Samson N."/>
            <person name="Sanders I."/>
            <person name="Saurat O."/>
            <person name="Scarpelli C."/>
            <person name="Schiex T."/>
            <person name="Segurens B."/>
            <person name="Severin A.J."/>
            <person name="Sherrier D.J."/>
            <person name="Shi R."/>
            <person name="Sims S."/>
            <person name="Singer S.R."/>
            <person name="Sinharoy S."/>
            <person name="Sterck L."/>
            <person name="Viollet A."/>
            <person name="Wang B.B."/>
            <person name="Wang K."/>
            <person name="Wang M."/>
            <person name="Wang X."/>
            <person name="Warfsmann J."/>
            <person name="Weissenbach J."/>
            <person name="White D.D."/>
            <person name="White J.D."/>
            <person name="Wiley G.B."/>
            <person name="Wincker P."/>
            <person name="Xing Y."/>
            <person name="Yang L."/>
            <person name="Yao Z."/>
            <person name="Ying F."/>
            <person name="Zhai J."/>
            <person name="Zhou L."/>
            <person name="Zuber A."/>
            <person name="Denarie J."/>
            <person name="Dixon R.A."/>
            <person name="May G.D."/>
            <person name="Schwartz D.C."/>
            <person name="Rogers J."/>
            <person name="Quetier F."/>
            <person name="Town C.D."/>
            <person name="Roe B.A."/>
        </authorList>
    </citation>
    <scope>NUCLEOTIDE SEQUENCE [LARGE SCALE GENOMIC DNA]</scope>
    <source>
        <strain evidence="1">A17</strain>
        <strain evidence="2 3">cv. Jemalong A17</strain>
    </source>
</reference>
<evidence type="ECO:0000313" key="3">
    <source>
        <dbReference type="Proteomes" id="UP000002051"/>
    </source>
</evidence>
<proteinExistence type="predicted"/>
<organism evidence="1 3">
    <name type="scientific">Medicago truncatula</name>
    <name type="common">Barrel medic</name>
    <name type="synonym">Medicago tribuloides</name>
    <dbReference type="NCBI Taxonomy" id="3880"/>
    <lineage>
        <taxon>Eukaryota</taxon>
        <taxon>Viridiplantae</taxon>
        <taxon>Streptophyta</taxon>
        <taxon>Embryophyta</taxon>
        <taxon>Tracheophyta</taxon>
        <taxon>Spermatophyta</taxon>
        <taxon>Magnoliopsida</taxon>
        <taxon>eudicotyledons</taxon>
        <taxon>Gunneridae</taxon>
        <taxon>Pentapetalae</taxon>
        <taxon>rosids</taxon>
        <taxon>fabids</taxon>
        <taxon>Fabales</taxon>
        <taxon>Fabaceae</taxon>
        <taxon>Papilionoideae</taxon>
        <taxon>50 kb inversion clade</taxon>
        <taxon>NPAAA clade</taxon>
        <taxon>Hologalegina</taxon>
        <taxon>IRL clade</taxon>
        <taxon>Trifolieae</taxon>
        <taxon>Medicago</taxon>
    </lineage>
</organism>
<keyword evidence="3" id="KW-1185">Reference proteome</keyword>
<reference evidence="1 3" key="2">
    <citation type="journal article" date="2014" name="BMC Genomics">
        <title>An improved genome release (version Mt4.0) for the model legume Medicago truncatula.</title>
        <authorList>
            <person name="Tang H."/>
            <person name="Krishnakumar V."/>
            <person name="Bidwell S."/>
            <person name="Rosen B."/>
            <person name="Chan A."/>
            <person name="Zhou S."/>
            <person name="Gentzbittel L."/>
            <person name="Childs K.L."/>
            <person name="Yandell M."/>
            <person name="Gundlach H."/>
            <person name="Mayer K.F."/>
            <person name="Schwartz D.C."/>
            <person name="Town C.D."/>
        </authorList>
    </citation>
    <scope>GENOME REANNOTATION</scope>
    <source>
        <strain evidence="1">A17</strain>
        <strain evidence="2 3">cv. Jemalong A17</strain>
    </source>
</reference>